<dbReference type="RefSeq" id="WP_145066132.1">
    <property type="nucleotide sequence ID" value="NZ_CP036287.1"/>
</dbReference>
<dbReference type="EMBL" id="CP036287">
    <property type="protein sequence ID" value="QDU67728.1"/>
    <property type="molecule type" value="Genomic_DNA"/>
</dbReference>
<dbReference type="AlphaFoldDB" id="A0A518BL89"/>
<protein>
    <submittedName>
        <fullName evidence="1">Uncharacterized protein</fullName>
    </submittedName>
</protein>
<evidence type="ECO:0000313" key="2">
    <source>
        <dbReference type="Proteomes" id="UP000316921"/>
    </source>
</evidence>
<organism evidence="1 2">
    <name type="scientific">Engelhardtia mirabilis</name>
    <dbReference type="NCBI Taxonomy" id="2528011"/>
    <lineage>
        <taxon>Bacteria</taxon>
        <taxon>Pseudomonadati</taxon>
        <taxon>Planctomycetota</taxon>
        <taxon>Planctomycetia</taxon>
        <taxon>Planctomycetia incertae sedis</taxon>
        <taxon>Engelhardtia</taxon>
    </lineage>
</organism>
<dbReference type="KEGG" id="pbap:Pla133_28160"/>
<dbReference type="Proteomes" id="UP000316921">
    <property type="component" value="Chromosome"/>
</dbReference>
<reference evidence="1 2" key="1">
    <citation type="submission" date="2019-02" db="EMBL/GenBank/DDBJ databases">
        <title>Deep-cultivation of Planctomycetes and their phenomic and genomic characterization uncovers novel biology.</title>
        <authorList>
            <person name="Wiegand S."/>
            <person name="Jogler M."/>
            <person name="Boedeker C."/>
            <person name="Pinto D."/>
            <person name="Vollmers J."/>
            <person name="Rivas-Marin E."/>
            <person name="Kohn T."/>
            <person name="Peeters S.H."/>
            <person name="Heuer A."/>
            <person name="Rast P."/>
            <person name="Oberbeckmann S."/>
            <person name="Bunk B."/>
            <person name="Jeske O."/>
            <person name="Meyerdierks A."/>
            <person name="Storesund J.E."/>
            <person name="Kallscheuer N."/>
            <person name="Luecker S."/>
            <person name="Lage O.M."/>
            <person name="Pohl T."/>
            <person name="Merkel B.J."/>
            <person name="Hornburger P."/>
            <person name="Mueller R.-W."/>
            <person name="Bruemmer F."/>
            <person name="Labrenz M."/>
            <person name="Spormann A.M."/>
            <person name="Op den Camp H."/>
            <person name="Overmann J."/>
            <person name="Amann R."/>
            <person name="Jetten M.S.M."/>
            <person name="Mascher T."/>
            <person name="Medema M.H."/>
            <person name="Devos D.P."/>
            <person name="Kaster A.-K."/>
            <person name="Ovreas L."/>
            <person name="Rohde M."/>
            <person name="Galperin M.Y."/>
            <person name="Jogler C."/>
        </authorList>
    </citation>
    <scope>NUCLEOTIDE SEQUENCE [LARGE SCALE GENOMIC DNA]</scope>
    <source>
        <strain evidence="1 2">Pla133</strain>
    </source>
</reference>
<gene>
    <name evidence="1" type="ORF">Pla133_28160</name>
</gene>
<name>A0A518BL89_9BACT</name>
<evidence type="ECO:0000313" key="1">
    <source>
        <dbReference type="EMBL" id="QDU67728.1"/>
    </source>
</evidence>
<accession>A0A518BL89</accession>
<keyword evidence="2" id="KW-1185">Reference proteome</keyword>
<sequence>MRLVLIEWLDSFGCASRWSFIEEPESPPEPKVCRSVGWLAHDGETCKVILPHVAFDDGEPEQAMGDMTIPTCAVVRIVDLVEGAA</sequence>
<proteinExistence type="predicted"/>